<dbReference type="Gene3D" id="1.10.150.130">
    <property type="match status" value="1"/>
</dbReference>
<name>A0A418ME59_9BACT</name>
<dbReference type="GO" id="GO:0003677">
    <property type="term" value="F:DNA binding"/>
    <property type="evidence" value="ECO:0007669"/>
    <property type="project" value="UniProtKB-KW"/>
</dbReference>
<dbReference type="InterPro" id="IPR011010">
    <property type="entry name" value="DNA_brk_join_enz"/>
</dbReference>
<gene>
    <name evidence="5" type="ORF">DYU11_07180</name>
</gene>
<dbReference type="PANTHER" id="PTHR30349">
    <property type="entry name" value="PHAGE INTEGRASE-RELATED"/>
    <property type="match status" value="1"/>
</dbReference>
<comment type="caution">
    <text evidence="5">The sequence shown here is derived from an EMBL/GenBank/DDBJ whole genome shotgun (WGS) entry which is preliminary data.</text>
</comment>
<comment type="similarity">
    <text evidence="1">Belongs to the 'phage' integrase family.</text>
</comment>
<dbReference type="PANTHER" id="PTHR30349:SF64">
    <property type="entry name" value="PROPHAGE INTEGRASE INTD-RELATED"/>
    <property type="match status" value="1"/>
</dbReference>
<accession>A0A418ME59</accession>
<organism evidence="5 6">
    <name type="scientific">Fibrisoma montanum</name>
    <dbReference type="NCBI Taxonomy" id="2305895"/>
    <lineage>
        <taxon>Bacteria</taxon>
        <taxon>Pseudomonadati</taxon>
        <taxon>Bacteroidota</taxon>
        <taxon>Cytophagia</taxon>
        <taxon>Cytophagales</taxon>
        <taxon>Spirosomataceae</taxon>
        <taxon>Fibrisoma</taxon>
    </lineage>
</organism>
<dbReference type="OrthoDB" id="9806835at2"/>
<dbReference type="InterPro" id="IPR010998">
    <property type="entry name" value="Integrase_recombinase_N"/>
</dbReference>
<keyword evidence="6" id="KW-1185">Reference proteome</keyword>
<dbReference type="InterPro" id="IPR002104">
    <property type="entry name" value="Integrase_catalytic"/>
</dbReference>
<dbReference type="CDD" id="cd01185">
    <property type="entry name" value="INTN1_C_like"/>
    <property type="match status" value="1"/>
</dbReference>
<evidence type="ECO:0000256" key="1">
    <source>
        <dbReference type="ARBA" id="ARBA00008857"/>
    </source>
</evidence>
<dbReference type="Pfam" id="PF13102">
    <property type="entry name" value="Phage_int_SAM_5"/>
    <property type="match status" value="1"/>
</dbReference>
<reference evidence="5 6" key="1">
    <citation type="submission" date="2018-08" db="EMBL/GenBank/DDBJ databases">
        <title>Fibrisoma montanum sp. nov., isolated from Danxia mountain soil.</title>
        <authorList>
            <person name="Huang Y."/>
        </authorList>
    </citation>
    <scope>NUCLEOTIDE SEQUENCE [LARGE SCALE GENOMIC DNA]</scope>
    <source>
        <strain evidence="5 6">HYT19</strain>
    </source>
</reference>
<sequence>MKVTLREKPISDARKSLYLDFYPPIPHPETGKPTRREFLGLYIFEKPRTELDRRHNKETKLLAQNICAGRQLEVQAGNYGFLKKKLNVTTDFLQWFKDQADKRFKTNQTKARGNWLCVYHHLHIFSNGRLPVDAVTESFCRQFKEYLLTAKNLNTQRLNNQTISYSTAVGYFIIFKTAIKRAVQDGVLASNVGEKVKPYKPKAAERTFLSLAELQAIAKTDCDIPQLKRAGLFSALTGLRYSDIEKMTWSEVYDDANGPYIRFIQRKTQETETLPLSSQARALLGERGRDAERVFPHLLYSSHQNNKLQQWATSAGINRPITFHAFRHTFATLQLQNGTDIYTVSKLLGHQDLATTQIYARIVNEQKRAAVDRIKLDM</sequence>
<dbReference type="Proteomes" id="UP000283523">
    <property type="component" value="Unassembled WGS sequence"/>
</dbReference>
<dbReference type="InterPro" id="IPR013762">
    <property type="entry name" value="Integrase-like_cat_sf"/>
</dbReference>
<proteinExistence type="inferred from homology"/>
<evidence type="ECO:0000256" key="2">
    <source>
        <dbReference type="ARBA" id="ARBA00023125"/>
    </source>
</evidence>
<dbReference type="SUPFAM" id="SSF56349">
    <property type="entry name" value="DNA breaking-rejoining enzymes"/>
    <property type="match status" value="1"/>
</dbReference>
<evidence type="ECO:0000313" key="5">
    <source>
        <dbReference type="EMBL" id="RIV25094.1"/>
    </source>
</evidence>
<evidence type="ECO:0000256" key="3">
    <source>
        <dbReference type="ARBA" id="ARBA00023172"/>
    </source>
</evidence>
<keyword evidence="3" id="KW-0233">DNA recombination</keyword>
<dbReference type="Gene3D" id="1.10.443.10">
    <property type="entry name" value="Intergrase catalytic core"/>
    <property type="match status" value="1"/>
</dbReference>
<dbReference type="PROSITE" id="PS51898">
    <property type="entry name" value="TYR_RECOMBINASE"/>
    <property type="match status" value="1"/>
</dbReference>
<dbReference type="InterPro" id="IPR050090">
    <property type="entry name" value="Tyrosine_recombinase_XerCD"/>
</dbReference>
<dbReference type="InterPro" id="IPR025269">
    <property type="entry name" value="SAM-like_dom"/>
</dbReference>
<dbReference type="GO" id="GO:0015074">
    <property type="term" value="P:DNA integration"/>
    <property type="evidence" value="ECO:0007669"/>
    <property type="project" value="InterPro"/>
</dbReference>
<feature type="domain" description="Tyr recombinase" evidence="4">
    <location>
        <begin position="204"/>
        <end position="372"/>
    </location>
</feature>
<dbReference type="AlphaFoldDB" id="A0A418ME59"/>
<evidence type="ECO:0000259" key="4">
    <source>
        <dbReference type="PROSITE" id="PS51898"/>
    </source>
</evidence>
<keyword evidence="2" id="KW-0238">DNA-binding</keyword>
<evidence type="ECO:0000313" key="6">
    <source>
        <dbReference type="Proteomes" id="UP000283523"/>
    </source>
</evidence>
<protein>
    <submittedName>
        <fullName evidence="5">Site-specific integrase</fullName>
    </submittedName>
</protein>
<dbReference type="GO" id="GO:0006310">
    <property type="term" value="P:DNA recombination"/>
    <property type="evidence" value="ECO:0007669"/>
    <property type="project" value="UniProtKB-KW"/>
</dbReference>
<dbReference type="RefSeq" id="WP_119666981.1">
    <property type="nucleotide sequence ID" value="NZ_QXED01000002.1"/>
</dbReference>
<dbReference type="EMBL" id="QXED01000002">
    <property type="protein sequence ID" value="RIV25094.1"/>
    <property type="molecule type" value="Genomic_DNA"/>
</dbReference>
<dbReference type="Pfam" id="PF00589">
    <property type="entry name" value="Phage_integrase"/>
    <property type="match status" value="1"/>
</dbReference>